<keyword evidence="3" id="KW-1185">Reference proteome</keyword>
<reference evidence="2 3" key="1">
    <citation type="journal article" date="2016" name="Mol. Biol. Evol.">
        <title>Comparative Genomics of Early-Diverging Mushroom-Forming Fungi Provides Insights into the Origins of Lignocellulose Decay Capabilities.</title>
        <authorList>
            <person name="Nagy L.G."/>
            <person name="Riley R."/>
            <person name="Tritt A."/>
            <person name="Adam C."/>
            <person name="Daum C."/>
            <person name="Floudas D."/>
            <person name="Sun H."/>
            <person name="Yadav J.S."/>
            <person name="Pangilinan J."/>
            <person name="Larsson K.H."/>
            <person name="Matsuura K."/>
            <person name="Barry K."/>
            <person name="Labutti K."/>
            <person name="Kuo R."/>
            <person name="Ohm R.A."/>
            <person name="Bhattacharya S.S."/>
            <person name="Shirouzu T."/>
            <person name="Yoshinaga Y."/>
            <person name="Martin F.M."/>
            <person name="Grigoriev I.V."/>
            <person name="Hibbett D.S."/>
        </authorList>
    </citation>
    <scope>NUCLEOTIDE SEQUENCE [LARGE SCALE GENOMIC DNA]</scope>
    <source>
        <strain evidence="2 3">HHB14362 ss-1</strain>
    </source>
</reference>
<dbReference type="STRING" id="1314782.A0A165M5G7"/>
<protein>
    <recommendedName>
        <fullName evidence="4">Reverse transcriptase domain-containing protein</fullName>
    </recommendedName>
</protein>
<proteinExistence type="predicted"/>
<organism evidence="2 3">
    <name type="scientific">Neolentinus lepideus HHB14362 ss-1</name>
    <dbReference type="NCBI Taxonomy" id="1314782"/>
    <lineage>
        <taxon>Eukaryota</taxon>
        <taxon>Fungi</taxon>
        <taxon>Dikarya</taxon>
        <taxon>Basidiomycota</taxon>
        <taxon>Agaricomycotina</taxon>
        <taxon>Agaricomycetes</taxon>
        <taxon>Gloeophyllales</taxon>
        <taxon>Gloeophyllaceae</taxon>
        <taxon>Neolentinus</taxon>
    </lineage>
</organism>
<dbReference type="Proteomes" id="UP000076761">
    <property type="component" value="Unassembled WGS sequence"/>
</dbReference>
<dbReference type="OrthoDB" id="2205812at2759"/>
<evidence type="ECO:0000313" key="2">
    <source>
        <dbReference type="EMBL" id="KZT17926.1"/>
    </source>
</evidence>
<dbReference type="EMBL" id="KV425766">
    <property type="protein sequence ID" value="KZT17926.1"/>
    <property type="molecule type" value="Genomic_DNA"/>
</dbReference>
<dbReference type="AlphaFoldDB" id="A0A165M5G7"/>
<dbReference type="InParanoid" id="A0A165M5G7"/>
<evidence type="ECO:0000313" key="3">
    <source>
        <dbReference type="Proteomes" id="UP000076761"/>
    </source>
</evidence>
<accession>A0A165M5G7</accession>
<feature type="non-terminal residue" evidence="2">
    <location>
        <position position="156"/>
    </location>
</feature>
<dbReference type="PANTHER" id="PTHR19446">
    <property type="entry name" value="REVERSE TRANSCRIPTASES"/>
    <property type="match status" value="1"/>
</dbReference>
<evidence type="ECO:0000256" key="1">
    <source>
        <dbReference type="SAM" id="MobiDB-lite"/>
    </source>
</evidence>
<feature type="region of interest" description="Disordered" evidence="1">
    <location>
        <begin position="1"/>
        <end position="21"/>
    </location>
</feature>
<evidence type="ECO:0008006" key="4">
    <source>
        <dbReference type="Google" id="ProtNLM"/>
    </source>
</evidence>
<gene>
    <name evidence="2" type="ORF">NEOLEDRAFT_1033955</name>
</gene>
<name>A0A165M5G7_9AGAM</name>
<sequence length="156" mass="17630">MTKRASEYHSALQSEPPTSDKREKTINEVLKVIPNILTMEQNMKLAALTTQDELKTALKQAKTGKSPGIDGLPYEFYKHMATIPRDKEKGDPDLLEILTSVVNDIEINGIDSPDFAKGAMFLLFKKNDPTKIENYRPITLLNTDYKLYTKTIANKL</sequence>